<reference evidence="2" key="1">
    <citation type="submission" date="2017-12" db="EMBL/GenBank/DDBJ databases">
        <title>FDA dAtabase for Regulatory Grade micrObial Sequences (FDA-ARGOS): Supporting development and validation of Infectious Disease Dx tests.</title>
        <authorList>
            <person name="Campos J."/>
            <person name="Goldberg B."/>
            <person name="Tallon L."/>
            <person name="Sadzewicz L."/>
            <person name="Sengamalay N."/>
            <person name="Ott S."/>
            <person name="Godinez A."/>
            <person name="Nagaraj S."/>
            <person name="Vyas G."/>
            <person name="Aluvathingal J."/>
            <person name="Nadendla S."/>
            <person name="Geyer C."/>
            <person name="Nandy P."/>
            <person name="Hobson J."/>
            <person name="Sichtig H."/>
        </authorList>
    </citation>
    <scope>NUCLEOTIDE SEQUENCE</scope>
    <source>
        <strain evidence="2">FDAARGOS_252</strain>
    </source>
</reference>
<keyword evidence="3" id="KW-1185">Reference proteome</keyword>
<proteinExistence type="predicted"/>
<evidence type="ECO:0000313" key="3">
    <source>
        <dbReference type="Proteomes" id="UP000191257"/>
    </source>
</evidence>
<dbReference type="Proteomes" id="UP000191257">
    <property type="component" value="Chromosome"/>
</dbReference>
<dbReference type="InterPro" id="IPR004805">
    <property type="entry name" value="DnaE2/DnaE/PolC"/>
</dbReference>
<accession>A0A1V0GR40</accession>
<protein>
    <submittedName>
        <fullName evidence="2">Uncharacterized protein</fullName>
    </submittedName>
</protein>
<organism evidence="2 3">
    <name type="scientific">Paracoccus yeei</name>
    <dbReference type="NCBI Taxonomy" id="147645"/>
    <lineage>
        <taxon>Bacteria</taxon>
        <taxon>Pseudomonadati</taxon>
        <taxon>Pseudomonadota</taxon>
        <taxon>Alphaproteobacteria</taxon>
        <taxon>Rhodobacterales</taxon>
        <taxon>Paracoccaceae</taxon>
        <taxon>Paracoccus</taxon>
    </lineage>
</organism>
<gene>
    <name evidence="2" type="ORF">A6J80_07070</name>
</gene>
<dbReference type="PANTHER" id="PTHR32294:SF4">
    <property type="entry name" value="ERROR-PRONE DNA POLYMERASE"/>
    <property type="match status" value="1"/>
</dbReference>
<feature type="region of interest" description="Disordered" evidence="1">
    <location>
        <begin position="179"/>
        <end position="202"/>
    </location>
</feature>
<evidence type="ECO:0000313" key="2">
    <source>
        <dbReference type="EMBL" id="ARC36169.1"/>
    </source>
</evidence>
<sequence length="285" mass="31277">MSLGKRRAREGSCHIDRADLEAVCTGSILIALLPDPMETPLRMASRSGTTSPGWHGAFPDAAFCAPHRSMTGAINRQIDQLADLAQGAGIAMVAIGDVLVHRATRRPLADVLTCLREGCTIDAIDERRLTNATRSPKSGYDPARLFHRYPGPIRRTVEIAEQCAFQLDELRYHYPDEALDGEPAQARPARPAREGLDWRYPSGPPPRIVQQPDHRHHCHFRSSWAQARCIRAGLSPLDKAMPVGWGSEPSPDQPRTKSHCSWSSPRWPSSQSSAPGSTVRCGLSA</sequence>
<dbReference type="STRING" id="147645.A6J80_07070"/>
<dbReference type="Gene3D" id="3.20.20.140">
    <property type="entry name" value="Metal-dependent hydrolases"/>
    <property type="match status" value="1"/>
</dbReference>
<dbReference type="RefSeq" id="WP_080620967.1">
    <property type="nucleotide sequence ID" value="NZ_CAWMZI010000001.1"/>
</dbReference>
<dbReference type="AlphaFoldDB" id="A0A1V0GR40"/>
<name>A0A1V0GR40_9RHOB</name>
<feature type="compositionally biased region" description="Low complexity" evidence="1">
    <location>
        <begin position="259"/>
        <end position="273"/>
    </location>
</feature>
<evidence type="ECO:0000256" key="1">
    <source>
        <dbReference type="SAM" id="MobiDB-lite"/>
    </source>
</evidence>
<dbReference type="PANTHER" id="PTHR32294">
    <property type="entry name" value="DNA POLYMERASE III SUBUNIT ALPHA"/>
    <property type="match status" value="1"/>
</dbReference>
<dbReference type="KEGG" id="pye:A6J80_07070"/>
<dbReference type="eggNOG" id="COG0587">
    <property type="taxonomic scope" value="Bacteria"/>
</dbReference>
<feature type="region of interest" description="Disordered" evidence="1">
    <location>
        <begin position="241"/>
        <end position="285"/>
    </location>
</feature>
<dbReference type="GO" id="GO:0006260">
    <property type="term" value="P:DNA replication"/>
    <property type="evidence" value="ECO:0007669"/>
    <property type="project" value="InterPro"/>
</dbReference>
<dbReference type="EMBL" id="CP020442">
    <property type="protein sequence ID" value="ARC36169.1"/>
    <property type="molecule type" value="Genomic_DNA"/>
</dbReference>
<dbReference type="GO" id="GO:0008408">
    <property type="term" value="F:3'-5' exonuclease activity"/>
    <property type="evidence" value="ECO:0007669"/>
    <property type="project" value="InterPro"/>
</dbReference>